<gene>
    <name evidence="1" type="ORF">ACFQ4G_15925</name>
</gene>
<dbReference type="Proteomes" id="UP001597176">
    <property type="component" value="Unassembled WGS sequence"/>
</dbReference>
<sequence>MKTAIGADTLITFFGDQDPSHMIILHNVSTASLNDGNFLFAPV</sequence>
<proteinExistence type="predicted"/>
<comment type="caution">
    <text evidence="1">The sequence shown here is derived from an EMBL/GenBank/DDBJ whole genome shotgun (WGS) entry which is preliminary data.</text>
</comment>
<dbReference type="RefSeq" id="WP_379040576.1">
    <property type="nucleotide sequence ID" value="NZ_JBHTND010000023.1"/>
</dbReference>
<protein>
    <submittedName>
        <fullName evidence="1">Uncharacterized protein</fullName>
    </submittedName>
</protein>
<keyword evidence="2" id="KW-1185">Reference proteome</keyword>
<name>A0ABW3X294_9HYPH</name>
<accession>A0ABW3X294</accession>
<evidence type="ECO:0000313" key="2">
    <source>
        <dbReference type="Proteomes" id="UP001597176"/>
    </source>
</evidence>
<evidence type="ECO:0000313" key="1">
    <source>
        <dbReference type="EMBL" id="MFD1303063.1"/>
    </source>
</evidence>
<dbReference type="EMBL" id="JBHTND010000023">
    <property type="protein sequence ID" value="MFD1303063.1"/>
    <property type="molecule type" value="Genomic_DNA"/>
</dbReference>
<reference evidence="2" key="1">
    <citation type="journal article" date="2019" name="Int. J. Syst. Evol. Microbiol.">
        <title>The Global Catalogue of Microorganisms (GCM) 10K type strain sequencing project: providing services to taxonomists for standard genome sequencing and annotation.</title>
        <authorList>
            <consortium name="The Broad Institute Genomics Platform"/>
            <consortium name="The Broad Institute Genome Sequencing Center for Infectious Disease"/>
            <person name="Wu L."/>
            <person name="Ma J."/>
        </authorList>
    </citation>
    <scope>NUCLEOTIDE SEQUENCE [LARGE SCALE GENOMIC DNA]</scope>
    <source>
        <strain evidence="2">CCUG 56108</strain>
    </source>
</reference>
<organism evidence="1 2">
    <name type="scientific">Methylobacterium marchantiae</name>
    <dbReference type="NCBI Taxonomy" id="600331"/>
    <lineage>
        <taxon>Bacteria</taxon>
        <taxon>Pseudomonadati</taxon>
        <taxon>Pseudomonadota</taxon>
        <taxon>Alphaproteobacteria</taxon>
        <taxon>Hyphomicrobiales</taxon>
        <taxon>Methylobacteriaceae</taxon>
        <taxon>Methylobacterium</taxon>
    </lineage>
</organism>